<dbReference type="EMBL" id="JAQIBC010000001">
    <property type="protein sequence ID" value="MDM5262765.1"/>
    <property type="molecule type" value="Genomic_DNA"/>
</dbReference>
<name>A0ABT7QNV3_9BACT</name>
<keyword evidence="4" id="KW-1185">Reference proteome</keyword>
<reference evidence="3" key="1">
    <citation type="submission" date="2023-01" db="EMBL/GenBank/DDBJ databases">
        <title>Sulfurovum sp. XTW-4 genome assembly.</title>
        <authorList>
            <person name="Wang J."/>
        </authorList>
    </citation>
    <scope>NUCLEOTIDE SEQUENCE</scope>
    <source>
        <strain evidence="3">XTW-4</strain>
    </source>
</reference>
<comment type="caution">
    <text evidence="3">The sequence shown here is derived from an EMBL/GenBank/DDBJ whole genome shotgun (WGS) entry which is preliminary data.</text>
</comment>
<evidence type="ECO:0000256" key="2">
    <source>
        <dbReference type="SAM" id="Phobius"/>
    </source>
</evidence>
<evidence type="ECO:0000313" key="3">
    <source>
        <dbReference type="EMBL" id="MDM5262765.1"/>
    </source>
</evidence>
<accession>A0ABT7QNV3</accession>
<feature type="region of interest" description="Disordered" evidence="1">
    <location>
        <begin position="53"/>
        <end position="87"/>
    </location>
</feature>
<protein>
    <submittedName>
        <fullName evidence="3">TonB C-terminal domain-containing protein</fullName>
    </submittedName>
</protein>
<sequence length="267" mass="30080">MIKKSSTLISGLLAVGIYIGVIALILFYFNTREEKKPVHFVKKNEDRIRVSMSDPKPQVKKEIKQVPKKVVKPKPKPKPKPKEAVKKKVVEKKVIKEKVVKKAKVVKKKKDVNTTRPKKLNKPKDLFANITSKKKIEKPKPVKPAPVKPKKPDMTKVAKKPSASDLVSDSLKIQKKSDVGIENAYLAKIEEKLKGWPAQSEYAGEKAKVWLKVEPNGRFEYKVITASGNEAFNSGLMAYLEQLQTIGFGPHKGNRAYELEVEFVATE</sequence>
<keyword evidence="2" id="KW-1133">Transmembrane helix</keyword>
<proteinExistence type="predicted"/>
<keyword evidence="2" id="KW-0812">Transmembrane</keyword>
<evidence type="ECO:0000256" key="1">
    <source>
        <dbReference type="SAM" id="MobiDB-lite"/>
    </source>
</evidence>
<feature type="region of interest" description="Disordered" evidence="1">
    <location>
        <begin position="137"/>
        <end position="162"/>
    </location>
</feature>
<dbReference type="Proteomes" id="UP001169066">
    <property type="component" value="Unassembled WGS sequence"/>
</dbReference>
<keyword evidence="2" id="KW-0472">Membrane</keyword>
<dbReference type="Pfam" id="PF13103">
    <property type="entry name" value="TonB_2"/>
    <property type="match status" value="1"/>
</dbReference>
<dbReference type="RefSeq" id="WP_289400957.1">
    <property type="nucleotide sequence ID" value="NZ_JAQIBC010000001.1"/>
</dbReference>
<organism evidence="3 4">
    <name type="scientific">Sulfurovum xiamenensis</name>
    <dbReference type="NCBI Taxonomy" id="3019066"/>
    <lineage>
        <taxon>Bacteria</taxon>
        <taxon>Pseudomonadati</taxon>
        <taxon>Campylobacterota</taxon>
        <taxon>Epsilonproteobacteria</taxon>
        <taxon>Campylobacterales</taxon>
        <taxon>Sulfurovaceae</taxon>
        <taxon>Sulfurovum</taxon>
    </lineage>
</organism>
<evidence type="ECO:0000313" key="4">
    <source>
        <dbReference type="Proteomes" id="UP001169066"/>
    </source>
</evidence>
<gene>
    <name evidence="3" type="ORF">PF327_00925</name>
</gene>
<feature type="compositionally biased region" description="Basic residues" evidence="1">
    <location>
        <begin position="66"/>
        <end position="79"/>
    </location>
</feature>
<feature type="transmembrane region" description="Helical" evidence="2">
    <location>
        <begin position="7"/>
        <end position="29"/>
    </location>
</feature>